<evidence type="ECO:0000313" key="1">
    <source>
        <dbReference type="EMBL" id="RMX45710.1"/>
    </source>
</evidence>
<sequence>MQRFPNDAKLKRVLLKFVQVKVSRSERRFRPYQKQIIRKYKNDSYSRQTTRIRKWPTELRKKLSSSKVTGQQRKYKIDLHGSHSLIKQQQLYWPSRNIFFRKTSNERLWGSQLFGSQR</sequence>
<evidence type="ECO:0000313" key="2">
    <source>
        <dbReference type="Proteomes" id="UP000275408"/>
    </source>
</evidence>
<organism evidence="1 2">
    <name type="scientific">Pocillopora damicornis</name>
    <name type="common">Cauliflower coral</name>
    <name type="synonym">Millepora damicornis</name>
    <dbReference type="NCBI Taxonomy" id="46731"/>
    <lineage>
        <taxon>Eukaryota</taxon>
        <taxon>Metazoa</taxon>
        <taxon>Cnidaria</taxon>
        <taxon>Anthozoa</taxon>
        <taxon>Hexacorallia</taxon>
        <taxon>Scleractinia</taxon>
        <taxon>Astrocoeniina</taxon>
        <taxon>Pocilloporidae</taxon>
        <taxon>Pocillopora</taxon>
    </lineage>
</organism>
<comment type="caution">
    <text evidence="1">The sequence shown here is derived from an EMBL/GenBank/DDBJ whole genome shotgun (WGS) entry which is preliminary data.</text>
</comment>
<reference evidence="1 2" key="1">
    <citation type="journal article" date="2018" name="Sci. Rep.">
        <title>Comparative analysis of the Pocillopora damicornis genome highlights role of immune system in coral evolution.</title>
        <authorList>
            <person name="Cunning R."/>
            <person name="Bay R.A."/>
            <person name="Gillette P."/>
            <person name="Baker A.C."/>
            <person name="Traylor-Knowles N."/>
        </authorList>
    </citation>
    <scope>NUCLEOTIDE SEQUENCE [LARGE SCALE GENOMIC DNA]</scope>
    <source>
        <strain evidence="1">RSMAS</strain>
        <tissue evidence="1">Whole animal</tissue>
    </source>
</reference>
<gene>
    <name evidence="1" type="ORF">pdam_00021179</name>
</gene>
<keyword evidence="2" id="KW-1185">Reference proteome</keyword>
<name>A0A3M6TWF3_POCDA</name>
<dbReference type="Proteomes" id="UP000275408">
    <property type="component" value="Unassembled WGS sequence"/>
</dbReference>
<protein>
    <submittedName>
        <fullName evidence="1">Uncharacterized protein</fullName>
    </submittedName>
</protein>
<proteinExistence type="predicted"/>
<accession>A0A3M6TWF3</accession>
<dbReference type="AlphaFoldDB" id="A0A3M6TWF3"/>
<dbReference type="EMBL" id="RCHS01002787">
    <property type="protein sequence ID" value="RMX45710.1"/>
    <property type="molecule type" value="Genomic_DNA"/>
</dbReference>